<dbReference type="InterPro" id="IPR000246">
    <property type="entry name" value="Peptidase_T2"/>
</dbReference>
<accession>A0A4V2G458</accession>
<feature type="site" description="Cleavage; by autolysis" evidence="7">
    <location>
        <begin position="236"/>
        <end position="237"/>
    </location>
</feature>
<keyword evidence="2" id="KW-0378">Hydrolase</keyword>
<gene>
    <name evidence="8" type="ORF">BDD14_1013</name>
</gene>
<protein>
    <recommendedName>
        <fullName evidence="4">Isoaspartyl peptidase</fullName>
    </recommendedName>
</protein>
<dbReference type="SUPFAM" id="SSF56235">
    <property type="entry name" value="N-terminal nucleophile aminohydrolases (Ntn hydrolases)"/>
    <property type="match status" value="1"/>
</dbReference>
<dbReference type="Pfam" id="PF01112">
    <property type="entry name" value="Asparaginase_2"/>
    <property type="match status" value="1"/>
</dbReference>
<keyword evidence="9" id="KW-1185">Reference proteome</keyword>
<keyword evidence="3" id="KW-0068">Autocatalytic cleavage</keyword>
<evidence type="ECO:0000256" key="2">
    <source>
        <dbReference type="ARBA" id="ARBA00022801"/>
    </source>
</evidence>
<feature type="binding site" evidence="6">
    <location>
        <begin position="265"/>
        <end position="268"/>
    </location>
    <ligand>
        <name>substrate</name>
    </ligand>
</feature>
<evidence type="ECO:0000256" key="4">
    <source>
        <dbReference type="ARBA" id="ARBA00069124"/>
    </source>
</evidence>
<dbReference type="GO" id="GO:0016811">
    <property type="term" value="F:hydrolase activity, acting on carbon-nitrogen (but not peptide) bonds, in linear amides"/>
    <property type="evidence" value="ECO:0007669"/>
    <property type="project" value="UniProtKB-ARBA"/>
</dbReference>
<keyword evidence="1" id="KW-0645">Protease</keyword>
<evidence type="ECO:0000256" key="6">
    <source>
        <dbReference type="PIRSR" id="PIRSR600246-2"/>
    </source>
</evidence>
<evidence type="ECO:0000313" key="9">
    <source>
        <dbReference type="Proteomes" id="UP000292958"/>
    </source>
</evidence>
<reference evidence="8 9" key="1">
    <citation type="submission" date="2019-02" db="EMBL/GenBank/DDBJ databases">
        <title>Genomic Encyclopedia of Archaeal and Bacterial Type Strains, Phase II (KMG-II): from individual species to whole genera.</title>
        <authorList>
            <person name="Goeker M."/>
        </authorList>
    </citation>
    <scope>NUCLEOTIDE SEQUENCE [LARGE SCALE GENOMIC DNA]</scope>
    <source>
        <strain evidence="8 9">DSM 18101</strain>
    </source>
</reference>
<evidence type="ECO:0000256" key="3">
    <source>
        <dbReference type="ARBA" id="ARBA00022813"/>
    </source>
</evidence>
<evidence type="ECO:0000313" key="8">
    <source>
        <dbReference type="EMBL" id="RZU39626.1"/>
    </source>
</evidence>
<sequence length="373" mass="38461">MRMRTGLRIGVIAATIFAGGSGAVQTERVMAASSAAAGGAAAAEAKHKWAIVLHGGAGVIERRSMSAETDAAYRASLRAAIQGAADVLDKGGSSVDAVEAAIRLMEDDPLFNAGRGAVFTAEGKNELDSAVMDGATMKAGAAAGVTRTRHPISLARAVMEKSPHVMLIGAGADQFAASVGLEQVDPSYFFTERRWQSLIRQLKKEGAPVPARPQGVPPAPSGGLAEIEPPDAHKYGTVGVVALDRNGNIAAGTSTGGTQAKRWGRVGDSPIIGAGTYASNQSCAVSATGTGEYFIRLTVARTICSLVQYKGMKLQDAADEVVQKELGAIHGDGGVIAVAPDGQLAWSFNTPGMYRGRVVEGGAIEVKIYADEK</sequence>
<dbReference type="EMBL" id="SHKW01000001">
    <property type="protein sequence ID" value="RZU39626.1"/>
    <property type="molecule type" value="Genomic_DNA"/>
</dbReference>
<evidence type="ECO:0000256" key="7">
    <source>
        <dbReference type="PIRSR" id="PIRSR600246-3"/>
    </source>
</evidence>
<proteinExistence type="predicted"/>
<dbReference type="PANTHER" id="PTHR10188:SF6">
    <property type="entry name" value="N(4)-(BETA-N-ACETYLGLUCOSAMINYL)-L-ASPARAGINASE"/>
    <property type="match status" value="1"/>
</dbReference>
<dbReference type="AlphaFoldDB" id="A0A4V2G458"/>
<dbReference type="FunFam" id="3.60.20.30:FF:000001">
    <property type="entry name" value="Isoaspartyl peptidase/L-asparaginase"/>
    <property type="match status" value="1"/>
</dbReference>
<feature type="active site" description="Nucleophile" evidence="5">
    <location>
        <position position="237"/>
    </location>
</feature>
<dbReference type="GO" id="GO:0006508">
    <property type="term" value="P:proteolysis"/>
    <property type="evidence" value="ECO:0007669"/>
    <property type="project" value="UniProtKB-KW"/>
</dbReference>
<evidence type="ECO:0000256" key="1">
    <source>
        <dbReference type="ARBA" id="ARBA00022670"/>
    </source>
</evidence>
<dbReference type="Proteomes" id="UP000292958">
    <property type="component" value="Unassembled WGS sequence"/>
</dbReference>
<organism evidence="8 9">
    <name type="scientific">Edaphobacter modestus</name>
    <dbReference type="NCBI Taxonomy" id="388466"/>
    <lineage>
        <taxon>Bacteria</taxon>
        <taxon>Pseudomonadati</taxon>
        <taxon>Acidobacteriota</taxon>
        <taxon>Terriglobia</taxon>
        <taxon>Terriglobales</taxon>
        <taxon>Acidobacteriaceae</taxon>
        <taxon>Edaphobacter</taxon>
    </lineage>
</organism>
<feature type="binding site" evidence="6">
    <location>
        <begin position="288"/>
        <end position="291"/>
    </location>
    <ligand>
        <name>substrate</name>
    </ligand>
</feature>
<comment type="caution">
    <text evidence="8">The sequence shown here is derived from an EMBL/GenBank/DDBJ whole genome shotgun (WGS) entry which is preliminary data.</text>
</comment>
<evidence type="ECO:0000256" key="5">
    <source>
        <dbReference type="PIRSR" id="PIRSR600246-1"/>
    </source>
</evidence>
<dbReference type="CDD" id="cd04701">
    <property type="entry name" value="Asparaginase_2"/>
    <property type="match status" value="1"/>
</dbReference>
<dbReference type="InterPro" id="IPR029055">
    <property type="entry name" value="Ntn_hydrolases_N"/>
</dbReference>
<dbReference type="GO" id="GO:0008233">
    <property type="term" value="F:peptidase activity"/>
    <property type="evidence" value="ECO:0007669"/>
    <property type="project" value="UniProtKB-KW"/>
</dbReference>
<dbReference type="PANTHER" id="PTHR10188">
    <property type="entry name" value="L-ASPARAGINASE"/>
    <property type="match status" value="1"/>
</dbReference>
<dbReference type="Gene3D" id="3.60.20.30">
    <property type="entry name" value="(Glycosyl)asparaginase"/>
    <property type="match status" value="1"/>
</dbReference>
<name>A0A4V2G458_9BACT</name>